<sequence>MEKKGLNLESFLSTSRKWLNSEEAELAGGERSHQPQAIYFFADEKNRSFCRRYNREVNFKRDVEDINLCDKCGMRFWNYRAAQICVFAPADEYYTIDSRNEGKETTEFPDKEAALSGITSFESKSWE</sequence>
<evidence type="ECO:0000313" key="2">
    <source>
        <dbReference type="Proteomes" id="UP000250796"/>
    </source>
</evidence>
<keyword evidence="2" id="KW-1185">Reference proteome</keyword>
<name>A0A7Z7PSS3_9BACT</name>
<accession>A0A7Z7PSS3</accession>
<dbReference type="AlphaFoldDB" id="A0A7Z7PSS3"/>
<evidence type="ECO:0000313" key="1">
    <source>
        <dbReference type="EMBL" id="SSC14115.1"/>
    </source>
</evidence>
<proteinExistence type="predicted"/>
<dbReference type="EMBL" id="LS974202">
    <property type="protein sequence ID" value="SSC14115.1"/>
    <property type="molecule type" value="Genomic_DNA"/>
</dbReference>
<organism evidence="1 2">
    <name type="scientific">Mesotoga infera</name>
    <dbReference type="NCBI Taxonomy" id="1236046"/>
    <lineage>
        <taxon>Bacteria</taxon>
        <taxon>Thermotogati</taxon>
        <taxon>Thermotogota</taxon>
        <taxon>Thermotogae</taxon>
        <taxon>Kosmotogales</taxon>
        <taxon>Kosmotogaceae</taxon>
        <taxon>Mesotoga</taxon>
    </lineage>
</organism>
<dbReference type="RefSeq" id="WP_169700434.1">
    <property type="nucleotide sequence ID" value="NZ_LS974202.1"/>
</dbReference>
<dbReference type="KEGG" id="minf:MESINF_2675"/>
<reference evidence="1 2" key="1">
    <citation type="submission" date="2017-01" db="EMBL/GenBank/DDBJ databases">
        <authorList>
            <person name="Erauso G."/>
        </authorList>
    </citation>
    <scope>NUCLEOTIDE SEQUENCE [LARGE SCALE GENOMIC DNA]</scope>
    <source>
        <strain evidence="1">MESINF1</strain>
    </source>
</reference>
<gene>
    <name evidence="1" type="ORF">MESINF_2675</name>
</gene>
<dbReference type="Proteomes" id="UP000250796">
    <property type="component" value="Chromosome MESINF"/>
</dbReference>
<protein>
    <submittedName>
        <fullName evidence="1">Uncharacterized protein</fullName>
    </submittedName>
</protein>